<sequence length="385" mass="43754">MKLIFRQTKFNRYSVVALLSAVVSKLDFVEVHIAKKIEDVLTLPSDSFVAYSFMSFDLRQVQEEVKILKSKGYTLLAGGPHATARAEDCLKMGFDHVFVGDGEANLIEFLNGERKPIFDGLSKRVDLNDYPPFCVEQSQFIPIEISRGCPFNCAYCETSLIAGKVVRHRSVEQIVHYCRLGLRKHKYVARFITPNAFGYGSKDGVTPNVEAIESLLFNLRRIGMREIYFGTFPSDVRPDSVNDEVVGMIKRYVNNRSVTIGAQSGSDRILRILRRGHSKEDVLNAVEVLLRHGFTPHVDFIFGFPFETRDDQHETMQFIEKLVQLGCRIHAHSFLPLPGTELEKAGCARLPVWLKRSLSRLASEGKLDGYWQKQEQMSHELFSEA</sequence>
<dbReference type="Pfam" id="PF04055">
    <property type="entry name" value="Radical_SAM"/>
    <property type="match status" value="1"/>
</dbReference>
<dbReference type="InterPro" id="IPR006638">
    <property type="entry name" value="Elp3/MiaA/NifB-like_rSAM"/>
</dbReference>
<feature type="domain" description="Radical SAM core" evidence="7">
    <location>
        <begin position="135"/>
        <end position="380"/>
    </location>
</feature>
<gene>
    <name evidence="8" type="ORF">AJ81_07305</name>
</gene>
<evidence type="ECO:0000313" key="9">
    <source>
        <dbReference type="Proteomes" id="UP000077469"/>
    </source>
</evidence>
<keyword evidence="4" id="KW-0479">Metal-binding</keyword>
<dbReference type="InterPro" id="IPR020612">
    <property type="entry name" value="Methylthiotransferase_CS"/>
</dbReference>
<dbReference type="STRING" id="1123384.AJ81_07305"/>
<dbReference type="Proteomes" id="UP000077469">
    <property type="component" value="Chromosome"/>
</dbReference>
<keyword evidence="6" id="KW-0411">Iron-sulfur</keyword>
<dbReference type="Gene3D" id="3.40.50.280">
    <property type="entry name" value="Cobalamin-binding domain"/>
    <property type="match status" value="1"/>
</dbReference>
<reference evidence="8 9" key="1">
    <citation type="submission" date="2014-01" db="EMBL/GenBank/DDBJ databases">
        <title>Genome sequencing of Thermotog hypogea.</title>
        <authorList>
            <person name="Zhang X."/>
            <person name="Alvare G."/>
            <person name="Fristensky B."/>
            <person name="Chen L."/>
            <person name="Suen T."/>
            <person name="Chen Q."/>
            <person name="Ma K."/>
        </authorList>
    </citation>
    <scope>NUCLEOTIDE SEQUENCE [LARGE SCALE GENOMIC DNA]</scope>
    <source>
        <strain evidence="8 9">DSM 11164</strain>
    </source>
</reference>
<evidence type="ECO:0000313" key="8">
    <source>
        <dbReference type="EMBL" id="AJC74029.1"/>
    </source>
</evidence>
<dbReference type="InterPro" id="IPR023404">
    <property type="entry name" value="rSAM_horseshoe"/>
</dbReference>
<dbReference type="Gene3D" id="3.80.30.20">
    <property type="entry name" value="tm_1862 like domain"/>
    <property type="match status" value="1"/>
</dbReference>
<dbReference type="KEGG" id="phy:AJ81_07305"/>
<dbReference type="InterPro" id="IPR058240">
    <property type="entry name" value="rSAM_sf"/>
</dbReference>
<organism evidence="8 9">
    <name type="scientific">Pseudothermotoga hypogea DSM 11164 = NBRC 106472</name>
    <dbReference type="NCBI Taxonomy" id="1123384"/>
    <lineage>
        <taxon>Bacteria</taxon>
        <taxon>Thermotogati</taxon>
        <taxon>Thermotogota</taxon>
        <taxon>Thermotogae</taxon>
        <taxon>Thermotogales</taxon>
        <taxon>Thermotogaceae</taxon>
        <taxon>Pseudothermotoga</taxon>
    </lineage>
</organism>
<dbReference type="OrthoDB" id="9801424at2"/>
<evidence type="ECO:0000256" key="4">
    <source>
        <dbReference type="ARBA" id="ARBA00022723"/>
    </source>
</evidence>
<dbReference type="GO" id="GO:0003824">
    <property type="term" value="F:catalytic activity"/>
    <property type="evidence" value="ECO:0007669"/>
    <property type="project" value="InterPro"/>
</dbReference>
<evidence type="ECO:0000256" key="6">
    <source>
        <dbReference type="ARBA" id="ARBA00023014"/>
    </source>
</evidence>
<dbReference type="AlphaFoldDB" id="A0A0X1KS26"/>
<keyword evidence="9" id="KW-1185">Reference proteome</keyword>
<dbReference type="PaxDb" id="1123384-AJ81_07305"/>
<dbReference type="SFLD" id="SFLDS00029">
    <property type="entry name" value="Radical_SAM"/>
    <property type="match status" value="1"/>
</dbReference>
<accession>A0A0X1KS26</accession>
<dbReference type="PANTHER" id="PTHR43409:SF17">
    <property type="entry name" value="METHYLTHIOTRANSFERASE MJ0865-RELATED"/>
    <property type="match status" value="1"/>
</dbReference>
<dbReference type="RefSeq" id="WP_031504314.1">
    <property type="nucleotide sequence ID" value="NC_022795.1"/>
</dbReference>
<proteinExistence type="predicted"/>
<keyword evidence="3" id="KW-0949">S-adenosyl-L-methionine</keyword>
<evidence type="ECO:0000256" key="1">
    <source>
        <dbReference type="ARBA" id="ARBA00001966"/>
    </source>
</evidence>
<comment type="cofactor">
    <cofactor evidence="1">
        <name>[4Fe-4S] cluster</name>
        <dbReference type="ChEBI" id="CHEBI:49883"/>
    </cofactor>
</comment>
<dbReference type="GO" id="GO:0051539">
    <property type="term" value="F:4 iron, 4 sulfur cluster binding"/>
    <property type="evidence" value="ECO:0007669"/>
    <property type="project" value="UniProtKB-KW"/>
</dbReference>
<keyword evidence="5" id="KW-0408">Iron</keyword>
<evidence type="ECO:0000259" key="7">
    <source>
        <dbReference type="PROSITE" id="PS51918"/>
    </source>
</evidence>
<dbReference type="NCBIfam" id="TIGR04013">
    <property type="entry name" value="B12_SAM_MJ_1487"/>
    <property type="match status" value="1"/>
</dbReference>
<dbReference type="PROSITE" id="PS01278">
    <property type="entry name" value="MTTASE_RADICAL"/>
    <property type="match status" value="1"/>
</dbReference>
<dbReference type="SFLD" id="SFLDG01082">
    <property type="entry name" value="B12-binding_domain_containing"/>
    <property type="match status" value="1"/>
</dbReference>
<keyword evidence="2" id="KW-0004">4Fe-4S</keyword>
<dbReference type="GO" id="GO:0046872">
    <property type="term" value="F:metal ion binding"/>
    <property type="evidence" value="ECO:0007669"/>
    <property type="project" value="UniProtKB-KW"/>
</dbReference>
<dbReference type="SUPFAM" id="SSF102114">
    <property type="entry name" value="Radical SAM enzymes"/>
    <property type="match status" value="1"/>
</dbReference>
<dbReference type="CDD" id="cd01335">
    <property type="entry name" value="Radical_SAM"/>
    <property type="match status" value="1"/>
</dbReference>
<dbReference type="InterPro" id="IPR051198">
    <property type="entry name" value="BchE-like"/>
</dbReference>
<evidence type="ECO:0000256" key="5">
    <source>
        <dbReference type="ARBA" id="ARBA00023004"/>
    </source>
</evidence>
<dbReference type="PATRIC" id="fig|1123384.7.peg.1467"/>
<dbReference type="SMART" id="SM00729">
    <property type="entry name" value="Elp3"/>
    <property type="match status" value="1"/>
</dbReference>
<dbReference type="PROSITE" id="PS51918">
    <property type="entry name" value="RADICAL_SAM"/>
    <property type="match status" value="1"/>
</dbReference>
<dbReference type="InterPro" id="IPR023980">
    <property type="entry name" value="CHP04013_B12-bd/rSAM"/>
</dbReference>
<dbReference type="EMBL" id="CP007141">
    <property type="protein sequence ID" value="AJC74029.1"/>
    <property type="molecule type" value="Genomic_DNA"/>
</dbReference>
<evidence type="ECO:0000256" key="2">
    <source>
        <dbReference type="ARBA" id="ARBA00022485"/>
    </source>
</evidence>
<evidence type="ECO:0000256" key="3">
    <source>
        <dbReference type="ARBA" id="ARBA00022691"/>
    </source>
</evidence>
<dbReference type="InterPro" id="IPR007197">
    <property type="entry name" value="rSAM"/>
</dbReference>
<name>A0A0X1KS26_9THEM</name>
<protein>
    <submittedName>
        <fullName evidence="8">Radical SAM protein</fullName>
    </submittedName>
</protein>
<dbReference type="PANTHER" id="PTHR43409">
    <property type="entry name" value="ANAEROBIC MAGNESIUM-PROTOPORPHYRIN IX MONOMETHYL ESTER CYCLASE-RELATED"/>
    <property type="match status" value="1"/>
</dbReference>